<dbReference type="EMBL" id="LR796233">
    <property type="protein sequence ID" value="CAB4129037.1"/>
    <property type="molecule type" value="Genomic_DNA"/>
</dbReference>
<protein>
    <submittedName>
        <fullName evidence="1">Uncharacterized protein</fullName>
    </submittedName>
</protein>
<organism evidence="1">
    <name type="scientific">uncultured Caudovirales phage</name>
    <dbReference type="NCBI Taxonomy" id="2100421"/>
    <lineage>
        <taxon>Viruses</taxon>
        <taxon>Duplodnaviria</taxon>
        <taxon>Heunggongvirae</taxon>
        <taxon>Uroviricota</taxon>
        <taxon>Caudoviricetes</taxon>
        <taxon>Peduoviridae</taxon>
        <taxon>Maltschvirus</taxon>
        <taxon>Maltschvirus maltsch</taxon>
    </lineage>
</organism>
<gene>
    <name evidence="1" type="ORF">UFOVP112_136</name>
</gene>
<name>A0A6J5L7L1_9CAUD</name>
<accession>A0A6J5L7L1</accession>
<reference evidence="1" key="1">
    <citation type="submission" date="2020-04" db="EMBL/GenBank/DDBJ databases">
        <authorList>
            <person name="Chiriac C."/>
            <person name="Salcher M."/>
            <person name="Ghai R."/>
            <person name="Kavagutti S V."/>
        </authorList>
    </citation>
    <scope>NUCLEOTIDE SEQUENCE</scope>
</reference>
<evidence type="ECO:0000313" key="1">
    <source>
        <dbReference type="EMBL" id="CAB4129037.1"/>
    </source>
</evidence>
<proteinExistence type="predicted"/>
<sequence length="72" mass="8402">MSASNEEIVELLNSYDKDTKATKRNLLQLCWFMRGSVSYDDAMLLSYEERNMINDLIKENLETTEKSGLPFF</sequence>